<evidence type="ECO:0000259" key="2">
    <source>
        <dbReference type="PROSITE" id="PS50115"/>
    </source>
</evidence>
<dbReference type="InterPro" id="IPR044518">
    <property type="entry name" value="ARF_GAP_AGD11/12/13"/>
</dbReference>
<dbReference type="Gene3D" id="1.10.220.150">
    <property type="entry name" value="Arf GTPase activating protein"/>
    <property type="match status" value="1"/>
</dbReference>
<dbReference type="OrthoDB" id="73919at2759"/>
<evidence type="ECO:0000256" key="1">
    <source>
        <dbReference type="PROSITE-ProRule" id="PRU00288"/>
    </source>
</evidence>
<dbReference type="InterPro" id="IPR038508">
    <property type="entry name" value="ArfGAP_dom_sf"/>
</dbReference>
<dbReference type="SUPFAM" id="SSF57863">
    <property type="entry name" value="ArfGap/RecO-like zinc finger"/>
    <property type="match status" value="1"/>
</dbReference>
<keyword evidence="4" id="KW-1185">Reference proteome</keyword>
<accession>A0A0K9PXC4</accession>
<reference evidence="4" key="1">
    <citation type="journal article" date="2016" name="Nature">
        <title>The genome of the seagrass Zostera marina reveals angiosperm adaptation to the sea.</title>
        <authorList>
            <person name="Olsen J.L."/>
            <person name="Rouze P."/>
            <person name="Verhelst B."/>
            <person name="Lin Y.-C."/>
            <person name="Bayer T."/>
            <person name="Collen J."/>
            <person name="Dattolo E."/>
            <person name="De Paoli E."/>
            <person name="Dittami S."/>
            <person name="Maumus F."/>
            <person name="Michel G."/>
            <person name="Kersting A."/>
            <person name="Lauritano C."/>
            <person name="Lohaus R."/>
            <person name="Toepel M."/>
            <person name="Tonon T."/>
            <person name="Vanneste K."/>
            <person name="Amirebrahimi M."/>
            <person name="Brakel J."/>
            <person name="Bostroem C."/>
            <person name="Chovatia M."/>
            <person name="Grimwood J."/>
            <person name="Jenkins J.W."/>
            <person name="Jueterbock A."/>
            <person name="Mraz A."/>
            <person name="Stam W.T."/>
            <person name="Tice H."/>
            <person name="Bornberg-Bauer E."/>
            <person name="Green P.J."/>
            <person name="Pearson G.A."/>
            <person name="Procaccini G."/>
            <person name="Duarte C.M."/>
            <person name="Schmutz J."/>
            <person name="Reusch T.B.H."/>
            <person name="Van de Peer Y."/>
        </authorList>
    </citation>
    <scope>NUCLEOTIDE SEQUENCE [LARGE SCALE GENOMIC DNA]</scope>
    <source>
        <strain evidence="4">cv. Finnish</strain>
    </source>
</reference>
<keyword evidence="1" id="KW-0479">Metal-binding</keyword>
<feature type="non-terminal residue" evidence="3">
    <location>
        <position position="71"/>
    </location>
</feature>
<dbReference type="InterPro" id="IPR001164">
    <property type="entry name" value="ArfGAP_dom"/>
</dbReference>
<dbReference type="PRINTS" id="PR00405">
    <property type="entry name" value="REVINTRACTNG"/>
</dbReference>
<dbReference type="GO" id="GO:0005543">
    <property type="term" value="F:phospholipid binding"/>
    <property type="evidence" value="ECO:0007669"/>
    <property type="project" value="InterPro"/>
</dbReference>
<keyword evidence="1" id="KW-0862">Zinc</keyword>
<proteinExistence type="predicted"/>
<evidence type="ECO:0000313" key="4">
    <source>
        <dbReference type="Proteomes" id="UP000036987"/>
    </source>
</evidence>
<organism evidence="3 4">
    <name type="scientific">Zostera marina</name>
    <name type="common">Eelgrass</name>
    <dbReference type="NCBI Taxonomy" id="29655"/>
    <lineage>
        <taxon>Eukaryota</taxon>
        <taxon>Viridiplantae</taxon>
        <taxon>Streptophyta</taxon>
        <taxon>Embryophyta</taxon>
        <taxon>Tracheophyta</taxon>
        <taxon>Spermatophyta</taxon>
        <taxon>Magnoliopsida</taxon>
        <taxon>Liliopsida</taxon>
        <taxon>Zosteraceae</taxon>
        <taxon>Zostera</taxon>
    </lineage>
</organism>
<dbReference type="GO" id="GO:0005096">
    <property type="term" value="F:GTPase activator activity"/>
    <property type="evidence" value="ECO:0007669"/>
    <property type="project" value="InterPro"/>
</dbReference>
<keyword evidence="1" id="KW-0863">Zinc-finger</keyword>
<dbReference type="Pfam" id="PF01412">
    <property type="entry name" value="ArfGap"/>
    <property type="match status" value="1"/>
</dbReference>
<dbReference type="EMBL" id="LFYR01000614">
    <property type="protein sequence ID" value="KMZ72902.1"/>
    <property type="molecule type" value="Genomic_DNA"/>
</dbReference>
<feature type="domain" description="Arf-GAP" evidence="2">
    <location>
        <begin position="17"/>
        <end position="71"/>
    </location>
</feature>
<dbReference type="Proteomes" id="UP000036987">
    <property type="component" value="Unassembled WGS sequence"/>
</dbReference>
<protein>
    <submittedName>
        <fullName evidence="3">ARF-GAP domain 13</fullName>
    </submittedName>
</protein>
<evidence type="ECO:0000313" key="3">
    <source>
        <dbReference type="EMBL" id="KMZ72902.1"/>
    </source>
</evidence>
<comment type="caution">
    <text evidence="3">The sequence shown here is derived from an EMBL/GenBank/DDBJ whole genome shotgun (WGS) entry which is preliminary data.</text>
</comment>
<gene>
    <name evidence="3" type="ORF">ZOSMA_158G00120</name>
</gene>
<name>A0A0K9PXC4_ZOSMR</name>
<dbReference type="AlphaFoldDB" id="A0A0K9PXC4"/>
<dbReference type="PROSITE" id="PS50115">
    <property type="entry name" value="ARFGAP"/>
    <property type="match status" value="1"/>
</dbReference>
<dbReference type="InterPro" id="IPR037278">
    <property type="entry name" value="ARFGAP/RecO"/>
</dbReference>
<dbReference type="PANTHER" id="PTHR46220">
    <property type="entry name" value="ADP-RIBOSYLATION FACTOR GTPASE-ACTIVATING PROTEIN AGD12"/>
    <property type="match status" value="1"/>
</dbReference>
<dbReference type="GO" id="GO:0008270">
    <property type="term" value="F:zinc ion binding"/>
    <property type="evidence" value="ECO:0007669"/>
    <property type="project" value="UniProtKB-KW"/>
</dbReference>
<sequence length="71" mass="7799">MSEAMMNRRPSLKPNVSGKMKKLKDLSFKSDNRVCADCGAPDPKWASVTIGVFICLRCSAAHRNLSSNISK</sequence>
<dbReference type="PANTHER" id="PTHR46220:SF1">
    <property type="entry name" value="ADP-RIBOSYLATION FACTOR GTPASE-ACTIVATING PROTEIN AGD12"/>
    <property type="match status" value="1"/>
</dbReference>